<proteinExistence type="predicted"/>
<protein>
    <submittedName>
        <fullName evidence="1">Uncharacterized protein</fullName>
    </submittedName>
</protein>
<evidence type="ECO:0000313" key="1">
    <source>
        <dbReference type="EMBL" id="KKM60023.1"/>
    </source>
</evidence>
<sequence length="67" mass="7304">WTQTMKTAPNMSDRLRASELLGKSQMDFIDVGLTGVAEVPIPVSVEQIEIFRAMAVAAIKQRLSEGA</sequence>
<feature type="non-terminal residue" evidence="1">
    <location>
        <position position="1"/>
    </location>
</feature>
<name>A0A0F9IRM8_9ZZZZ</name>
<accession>A0A0F9IRM8</accession>
<reference evidence="1" key="1">
    <citation type="journal article" date="2015" name="Nature">
        <title>Complex archaea that bridge the gap between prokaryotes and eukaryotes.</title>
        <authorList>
            <person name="Spang A."/>
            <person name="Saw J.H."/>
            <person name="Jorgensen S.L."/>
            <person name="Zaremba-Niedzwiedzka K."/>
            <person name="Martijn J."/>
            <person name="Lind A.E."/>
            <person name="van Eijk R."/>
            <person name="Schleper C."/>
            <person name="Guy L."/>
            <person name="Ettema T.J."/>
        </authorList>
    </citation>
    <scope>NUCLEOTIDE SEQUENCE</scope>
</reference>
<gene>
    <name evidence="1" type="ORF">LCGC14_1545940</name>
</gene>
<comment type="caution">
    <text evidence="1">The sequence shown here is derived from an EMBL/GenBank/DDBJ whole genome shotgun (WGS) entry which is preliminary data.</text>
</comment>
<dbReference type="EMBL" id="LAZR01011755">
    <property type="protein sequence ID" value="KKM60023.1"/>
    <property type="molecule type" value="Genomic_DNA"/>
</dbReference>
<dbReference type="AlphaFoldDB" id="A0A0F9IRM8"/>
<organism evidence="1">
    <name type="scientific">marine sediment metagenome</name>
    <dbReference type="NCBI Taxonomy" id="412755"/>
    <lineage>
        <taxon>unclassified sequences</taxon>
        <taxon>metagenomes</taxon>
        <taxon>ecological metagenomes</taxon>
    </lineage>
</organism>